<feature type="domain" description="VOC" evidence="8">
    <location>
        <begin position="10"/>
        <end position="142"/>
    </location>
</feature>
<dbReference type="EMBL" id="CAEZYY010000013">
    <property type="protein sequence ID" value="CAB4754163.1"/>
    <property type="molecule type" value="Genomic_DNA"/>
</dbReference>
<keyword evidence="7" id="KW-0408">Iron</keyword>
<dbReference type="GO" id="GO:0008198">
    <property type="term" value="F:ferrous iron binding"/>
    <property type="evidence" value="ECO:0007669"/>
    <property type="project" value="InterPro"/>
</dbReference>
<evidence type="ECO:0000256" key="7">
    <source>
        <dbReference type="ARBA" id="ARBA00023004"/>
    </source>
</evidence>
<proteinExistence type="inferred from homology"/>
<comment type="similarity">
    <text evidence="2">Belongs to the extradiol ring-cleavage dioxygenase family.</text>
</comment>
<keyword evidence="4" id="KW-0058">Aromatic hydrocarbons catabolism</keyword>
<name>A0A6J6U6E1_9ZZZZ</name>
<dbReference type="InterPro" id="IPR000486">
    <property type="entry name" value="Xdiol_ring_cleave_dOase_1/2"/>
</dbReference>
<dbReference type="SUPFAM" id="SSF54593">
    <property type="entry name" value="Glyoxalase/Bleomycin resistance protein/Dihydroxybiphenyl dioxygenase"/>
    <property type="match status" value="1"/>
</dbReference>
<dbReference type="Pfam" id="PF00903">
    <property type="entry name" value="Glyoxalase"/>
    <property type="match status" value="1"/>
</dbReference>
<sequence>MPSAHPYGPSVNHLVLTVRDIEASHRFYTEVLGFTRNGELTGPLAGSTMWFYQGHPDSHHDIALVQGKGTLEPAEPWGGFFPEAKVGLNHVAIGYPTREEWLARIEHIQDIGVKFIIRGNHGMTHSVYISDPDGNGIEVLYEVPKEVWEHDVNGALNYFEMLPTEGPGSIMDTTDYHRFETAK</sequence>
<evidence type="ECO:0000256" key="2">
    <source>
        <dbReference type="ARBA" id="ARBA00008784"/>
    </source>
</evidence>
<evidence type="ECO:0000313" key="10">
    <source>
        <dbReference type="EMBL" id="CAB4754163.1"/>
    </source>
</evidence>
<evidence type="ECO:0000259" key="8">
    <source>
        <dbReference type="PROSITE" id="PS51819"/>
    </source>
</evidence>
<organism evidence="10">
    <name type="scientific">freshwater metagenome</name>
    <dbReference type="NCBI Taxonomy" id="449393"/>
    <lineage>
        <taxon>unclassified sequences</taxon>
        <taxon>metagenomes</taxon>
        <taxon>ecological metagenomes</taxon>
    </lineage>
</organism>
<evidence type="ECO:0000256" key="3">
    <source>
        <dbReference type="ARBA" id="ARBA00022723"/>
    </source>
</evidence>
<evidence type="ECO:0000313" key="13">
    <source>
        <dbReference type="EMBL" id="CAB5067595.1"/>
    </source>
</evidence>
<dbReference type="InterPro" id="IPR029068">
    <property type="entry name" value="Glyas_Bleomycin-R_OHBP_Dase"/>
</dbReference>
<dbReference type="PROSITE" id="PS00082">
    <property type="entry name" value="EXTRADIOL_DIOXYGENAS"/>
    <property type="match status" value="1"/>
</dbReference>
<evidence type="ECO:0000256" key="1">
    <source>
        <dbReference type="ARBA" id="ARBA00001954"/>
    </source>
</evidence>
<dbReference type="InterPro" id="IPR037523">
    <property type="entry name" value="VOC_core"/>
</dbReference>
<dbReference type="Gene3D" id="3.10.180.10">
    <property type="entry name" value="2,3-Dihydroxybiphenyl 1,2-Dioxygenase, domain 1"/>
    <property type="match status" value="1"/>
</dbReference>
<dbReference type="PANTHER" id="PTHR43279">
    <property type="entry name" value="CATECHOL-2,3-DIOXYGENASE"/>
    <property type="match status" value="1"/>
</dbReference>
<evidence type="ECO:0000256" key="5">
    <source>
        <dbReference type="ARBA" id="ARBA00022964"/>
    </source>
</evidence>
<protein>
    <submittedName>
        <fullName evidence="10">Unannotated protein</fullName>
    </submittedName>
</protein>
<gene>
    <name evidence="9" type="ORF">UFOPK2602_01738</name>
    <name evidence="10" type="ORF">UFOPK2806_01201</name>
    <name evidence="11" type="ORF">UFOPK3001_00885</name>
    <name evidence="12" type="ORF">UFOPK3954_00181</name>
    <name evidence="13" type="ORF">UFOPK4306_02120</name>
</gene>
<evidence type="ECO:0000313" key="11">
    <source>
        <dbReference type="EMBL" id="CAB4799852.1"/>
    </source>
</evidence>
<dbReference type="AlphaFoldDB" id="A0A6J6U6E1"/>
<dbReference type="PROSITE" id="PS51819">
    <property type="entry name" value="VOC"/>
    <property type="match status" value="1"/>
</dbReference>
<dbReference type="EMBL" id="CAFBON010000009">
    <property type="protein sequence ID" value="CAB4974957.1"/>
    <property type="molecule type" value="Genomic_DNA"/>
</dbReference>
<evidence type="ECO:0000256" key="4">
    <source>
        <dbReference type="ARBA" id="ARBA00022797"/>
    </source>
</evidence>
<evidence type="ECO:0000313" key="9">
    <source>
        <dbReference type="EMBL" id="CAB4721079.1"/>
    </source>
</evidence>
<keyword evidence="3" id="KW-0479">Metal-binding</keyword>
<dbReference type="EMBL" id="CAFAAJ010000045">
    <property type="protein sequence ID" value="CAB4799852.1"/>
    <property type="molecule type" value="Genomic_DNA"/>
</dbReference>
<accession>A0A6J6U6E1</accession>
<evidence type="ECO:0000256" key="6">
    <source>
        <dbReference type="ARBA" id="ARBA00023002"/>
    </source>
</evidence>
<keyword evidence="5" id="KW-0223">Dioxygenase</keyword>
<dbReference type="InterPro" id="IPR004360">
    <property type="entry name" value="Glyas_Fos-R_dOase_dom"/>
</dbReference>
<dbReference type="EMBL" id="CAEZXX010000138">
    <property type="protein sequence ID" value="CAB4721079.1"/>
    <property type="molecule type" value="Genomic_DNA"/>
</dbReference>
<reference evidence="10" key="1">
    <citation type="submission" date="2020-05" db="EMBL/GenBank/DDBJ databases">
        <authorList>
            <person name="Chiriac C."/>
            <person name="Salcher M."/>
            <person name="Ghai R."/>
            <person name="Kavagutti S V."/>
        </authorList>
    </citation>
    <scope>NUCLEOTIDE SEQUENCE</scope>
</reference>
<dbReference type="GO" id="GO:0051213">
    <property type="term" value="F:dioxygenase activity"/>
    <property type="evidence" value="ECO:0007669"/>
    <property type="project" value="UniProtKB-KW"/>
</dbReference>
<evidence type="ECO:0000313" key="12">
    <source>
        <dbReference type="EMBL" id="CAB4974957.1"/>
    </source>
</evidence>
<dbReference type="EMBL" id="CAFBQP010000106">
    <property type="protein sequence ID" value="CAB5067595.1"/>
    <property type="molecule type" value="Genomic_DNA"/>
</dbReference>
<comment type="cofactor">
    <cofactor evidence="1">
        <name>Fe(2+)</name>
        <dbReference type="ChEBI" id="CHEBI:29033"/>
    </cofactor>
</comment>
<dbReference type="PANTHER" id="PTHR43279:SF1">
    <property type="entry name" value="CATECHOL-2,3-DIOXYGENASE"/>
    <property type="match status" value="1"/>
</dbReference>
<keyword evidence="6" id="KW-0560">Oxidoreductase</keyword>